<dbReference type="Proteomes" id="UP000593818">
    <property type="component" value="Chromosome"/>
</dbReference>
<proteinExistence type="predicted"/>
<evidence type="ECO:0000259" key="1">
    <source>
        <dbReference type="Pfam" id="PF13338"/>
    </source>
</evidence>
<dbReference type="RefSeq" id="WP_193903419.1">
    <property type="nucleotide sequence ID" value="NZ_CP063450.1"/>
</dbReference>
<evidence type="ECO:0000313" key="2">
    <source>
        <dbReference type="EMBL" id="QOW00117.1"/>
    </source>
</evidence>
<keyword evidence="3" id="KW-1185">Reference proteome</keyword>
<feature type="domain" description="AbiEi antitoxin N-terminal" evidence="1">
    <location>
        <begin position="7"/>
        <end position="39"/>
    </location>
</feature>
<reference evidence="2 3" key="1">
    <citation type="submission" date="2020-10" db="EMBL/GenBank/DDBJ databases">
        <title>Whole genome sequence of oil-degrading bacteria Rhodococcus pyridinivorans strain 5Ap.</title>
        <authorList>
            <person name="Akhremchuk A.E."/>
            <person name="Valentovich L.N."/>
            <person name="Charniauskaya M.I."/>
            <person name="Bukliarevich H.A."/>
            <person name="Titok M.A."/>
        </authorList>
    </citation>
    <scope>NUCLEOTIDE SEQUENCE [LARGE SCALE GENOMIC DNA]</scope>
    <source>
        <strain evidence="2 3">5Ap</strain>
    </source>
</reference>
<dbReference type="Pfam" id="PF13338">
    <property type="entry name" value="AbiEi_4"/>
    <property type="match status" value="1"/>
</dbReference>
<sequence>MTRQVWTRAMLAEAGISDRAVRTRLRHGGLVRIARGTYMTREDVDALDPVGVHLARARLVGSRLDVDEALSHVTAAVVHGLDVWDAPLRRIHVTRPPTRSCRVSDDLHIHTSDLDGDVVDVDGLRVTSLARTVVDVARTLTRPRALVIGDAALRAEPTAHLDLPRILAACRGRTGIVAAESVARLVDGRSESVGESLSRLHMIEAGLPMPDLQHEIVVRDGRRYRVDFLWRELGIVGEFDGAGKYTERHDLLAEKEREDALRDLGLEVIRWNWAELSRFHVVVDRFERARRRQQARRAALERETVIGARYNPLR</sequence>
<dbReference type="AlphaFoldDB" id="A0A7M2XQG9"/>
<dbReference type="EMBL" id="CP063450">
    <property type="protein sequence ID" value="QOW00117.1"/>
    <property type="molecule type" value="Genomic_DNA"/>
</dbReference>
<dbReference type="InterPro" id="IPR025159">
    <property type="entry name" value="AbiEi_N"/>
</dbReference>
<accession>A0A7M2XQG9</accession>
<evidence type="ECO:0000313" key="3">
    <source>
        <dbReference type="Proteomes" id="UP000593818"/>
    </source>
</evidence>
<name>A0A7M2XQG9_9NOCA</name>
<protein>
    <submittedName>
        <fullName evidence="2">Type IV toxin-antitoxin system AbiEi family antitoxin domain-containing protein</fullName>
    </submittedName>
</protein>
<organism evidence="2 3">
    <name type="scientific">Rhodococcus pyridinivorans</name>
    <dbReference type="NCBI Taxonomy" id="103816"/>
    <lineage>
        <taxon>Bacteria</taxon>
        <taxon>Bacillati</taxon>
        <taxon>Actinomycetota</taxon>
        <taxon>Actinomycetes</taxon>
        <taxon>Mycobacteriales</taxon>
        <taxon>Nocardiaceae</taxon>
        <taxon>Rhodococcus</taxon>
    </lineage>
</organism>
<gene>
    <name evidence="2" type="ORF">INP59_07135</name>
</gene>